<evidence type="ECO:0000313" key="1">
    <source>
        <dbReference type="EMBL" id="KAJ7404797.1"/>
    </source>
</evidence>
<dbReference type="EMBL" id="WHWB01034750">
    <property type="protein sequence ID" value="KAJ7404797.1"/>
    <property type="molecule type" value="Genomic_DNA"/>
</dbReference>
<accession>A0ABQ9CQN1</accession>
<comment type="caution">
    <text evidence="1">The sequence shown here is derived from an EMBL/GenBank/DDBJ whole genome shotgun (WGS) entry which is preliminary data.</text>
</comment>
<name>A0ABQ9CQN1_9PASS</name>
<proteinExistence type="predicted"/>
<evidence type="ECO:0000313" key="2">
    <source>
        <dbReference type="Proteomes" id="UP001145742"/>
    </source>
</evidence>
<dbReference type="Proteomes" id="UP001145742">
    <property type="component" value="Unassembled WGS sequence"/>
</dbReference>
<keyword evidence="2" id="KW-1185">Reference proteome</keyword>
<gene>
    <name evidence="1" type="ORF">WISP_143561</name>
</gene>
<organism evidence="1 2">
    <name type="scientific">Willisornis vidua</name>
    <name type="common">Xingu scale-backed antbird</name>
    <dbReference type="NCBI Taxonomy" id="1566151"/>
    <lineage>
        <taxon>Eukaryota</taxon>
        <taxon>Metazoa</taxon>
        <taxon>Chordata</taxon>
        <taxon>Craniata</taxon>
        <taxon>Vertebrata</taxon>
        <taxon>Euteleostomi</taxon>
        <taxon>Archelosauria</taxon>
        <taxon>Archosauria</taxon>
        <taxon>Dinosauria</taxon>
        <taxon>Saurischia</taxon>
        <taxon>Theropoda</taxon>
        <taxon>Coelurosauria</taxon>
        <taxon>Aves</taxon>
        <taxon>Neognathae</taxon>
        <taxon>Neoaves</taxon>
        <taxon>Telluraves</taxon>
        <taxon>Australaves</taxon>
        <taxon>Passeriformes</taxon>
        <taxon>Thamnophilidae</taxon>
        <taxon>Willisornis</taxon>
    </lineage>
</organism>
<protein>
    <submittedName>
        <fullName evidence="1">Uncharacterized protein</fullName>
    </submittedName>
</protein>
<reference evidence="1" key="1">
    <citation type="submission" date="2019-10" db="EMBL/GenBank/DDBJ databases">
        <authorList>
            <person name="Soares A.E.R."/>
            <person name="Aleixo A."/>
            <person name="Schneider P."/>
            <person name="Miyaki C.Y."/>
            <person name="Schneider M.P."/>
            <person name="Mello C."/>
            <person name="Vasconcelos A.T.R."/>
        </authorList>
    </citation>
    <scope>NUCLEOTIDE SEQUENCE</scope>
    <source>
        <tissue evidence="1">Muscle</tissue>
    </source>
</reference>
<sequence length="249" mass="28338">MEIAPFRSLGPDIQHLAFPRSAGSLYELKDYNKVTLWPSLVQTEQPQLFQSDFIGEEFHPYGVFFDPSLYPIHAFIMLGTPELDDYSRLLKCVEEHNCLIQMTEPAREGSPLDIVFANRGEWEGSQQNCHFQRGDFGLFRNLVDSPLGGRPTGETSPGKLDILQEENLKNAEADCPHVLKDELVGKKTGLAEQRAFSGTHGGKKRVYDLWKKERVSQQDYKDAVKLCRKKIRRSKAQLELNLATNIKDN</sequence>